<evidence type="ECO:0000256" key="3">
    <source>
        <dbReference type="ARBA" id="ARBA00023295"/>
    </source>
</evidence>
<reference evidence="9" key="1">
    <citation type="submission" date="2016-10" db="EMBL/GenBank/DDBJ databases">
        <authorList>
            <person name="Varghese N."/>
            <person name="Submissions S."/>
        </authorList>
    </citation>
    <scope>NUCLEOTIDE SEQUENCE [LARGE SCALE GENOMIC DNA]</scope>
    <source>
        <strain evidence="9">DSM 44232</strain>
    </source>
</reference>
<evidence type="ECO:0000259" key="5">
    <source>
        <dbReference type="Pfam" id="PF00703"/>
    </source>
</evidence>
<comment type="similarity">
    <text evidence="1">Belongs to the glycosyl hydrolase 2 family.</text>
</comment>
<feature type="domain" description="Glycoside hydrolase family 2 immunoglobulin-like beta-sandwich" evidence="5">
    <location>
        <begin position="206"/>
        <end position="308"/>
    </location>
</feature>
<dbReference type="InterPro" id="IPR006104">
    <property type="entry name" value="Glyco_hydro_2_N"/>
</dbReference>
<evidence type="ECO:0000256" key="4">
    <source>
        <dbReference type="SAM" id="SignalP"/>
    </source>
</evidence>
<dbReference type="RefSeq" id="WP_177320641.1">
    <property type="nucleotide sequence ID" value="NZ_FOYL01000008.1"/>
</dbReference>
<dbReference type="PANTHER" id="PTHR42732:SF1">
    <property type="entry name" value="BETA-MANNOSIDASE"/>
    <property type="match status" value="1"/>
</dbReference>
<keyword evidence="2" id="KW-0378">Hydrolase</keyword>
<feature type="signal peptide" evidence="4">
    <location>
        <begin position="1"/>
        <end position="26"/>
    </location>
</feature>
<keyword evidence="9" id="KW-1185">Reference proteome</keyword>
<dbReference type="InterPro" id="IPR051913">
    <property type="entry name" value="GH2_Domain-Containing"/>
</dbReference>
<gene>
    <name evidence="8" type="ORF">SAMN04488564_10844</name>
</gene>
<evidence type="ECO:0000313" key="8">
    <source>
        <dbReference type="EMBL" id="SFR24743.1"/>
    </source>
</evidence>
<dbReference type="Gene3D" id="2.60.120.260">
    <property type="entry name" value="Galactose-binding domain-like"/>
    <property type="match status" value="1"/>
</dbReference>
<dbReference type="Pfam" id="PF02836">
    <property type="entry name" value="Glyco_hydro_2_C"/>
    <property type="match status" value="1"/>
</dbReference>
<feature type="domain" description="Glycosyl hydrolases family 2 sugar binding" evidence="7">
    <location>
        <begin position="82"/>
        <end position="183"/>
    </location>
</feature>
<dbReference type="AlphaFoldDB" id="A0A1I6F477"/>
<evidence type="ECO:0000313" key="9">
    <source>
        <dbReference type="Proteomes" id="UP000198583"/>
    </source>
</evidence>
<dbReference type="PANTHER" id="PTHR42732">
    <property type="entry name" value="BETA-GALACTOSIDASE"/>
    <property type="match status" value="1"/>
</dbReference>
<evidence type="ECO:0000259" key="7">
    <source>
        <dbReference type="Pfam" id="PF02837"/>
    </source>
</evidence>
<dbReference type="Gene3D" id="2.60.40.10">
    <property type="entry name" value="Immunoglobulins"/>
    <property type="match status" value="2"/>
</dbReference>
<dbReference type="Gene3D" id="3.20.20.80">
    <property type="entry name" value="Glycosidases"/>
    <property type="match status" value="1"/>
</dbReference>
<dbReference type="InterPro" id="IPR006102">
    <property type="entry name" value="Ig-like_GH2"/>
</dbReference>
<dbReference type="SUPFAM" id="SSF49303">
    <property type="entry name" value="beta-Galactosidase/glucuronidase domain"/>
    <property type="match status" value="1"/>
</dbReference>
<dbReference type="GO" id="GO:0004553">
    <property type="term" value="F:hydrolase activity, hydrolyzing O-glycosyl compounds"/>
    <property type="evidence" value="ECO:0007669"/>
    <property type="project" value="InterPro"/>
</dbReference>
<dbReference type="InterPro" id="IPR006101">
    <property type="entry name" value="Glyco_hydro_2"/>
</dbReference>
<keyword evidence="4" id="KW-0732">Signal</keyword>
<dbReference type="InterPro" id="IPR008979">
    <property type="entry name" value="Galactose-bd-like_sf"/>
</dbReference>
<evidence type="ECO:0000256" key="2">
    <source>
        <dbReference type="ARBA" id="ARBA00022801"/>
    </source>
</evidence>
<dbReference type="EMBL" id="FOYL01000008">
    <property type="protein sequence ID" value="SFR24743.1"/>
    <property type="molecule type" value="Genomic_DNA"/>
</dbReference>
<dbReference type="Proteomes" id="UP000198583">
    <property type="component" value="Unassembled WGS sequence"/>
</dbReference>
<sequence length="695" mass="75989">MTRLPALLLPLLLLSAMFVGTPAASAYVPPVTRAQVSLDAGWRFLRADAAGAEASGFNDSAWSQVSVPHTWNATDGQDGGSNYYRGIGWYRKHFTPSTTLAGRRLWLRFDGVNQVADVWVNGVKLGQHRGGFAGFRFDATAALKLGQDNVIAVKADNAAKADIAPISADFTFFGGIYRTVSLTALDLLAARMGDSGGPGVYLRQRSLSDASASVEVTTKAWNNRASAARVKIRTVVADHAGVIVGETTSATRSVNAATGFDTVQTVTIARPHRWNGKADPYLYRASVEIIDADTNAVKDVVTEPLGLRTTAVDASTGFSLNGRPLRLNGVNAHQDRLNAGWAVTPAHQRQDFDLMDEMGVNALRTAHYQQAEQIYDLADERGYVVWTEIPLVNEITDSAAFRANAQQQLLEMIRQNFNHPSIAFWGIGNEQKTSNTATNTLLRDLAAAVRAEDSGRHSTYASHIGDLDPVSSHAELAAYNKYFGWYDTSSTGPGGWADRLHARDPARRIALSEYGAGGSIAQHEENPRPPVTTSRWHPEEYQTLVHENHWADIKTRSYLWGTFVWNMFDFAVDSRSEGDTLGRNDKGLVTYDRATRKDSFYLYKANWTNTPFVHLNSARWTQRTAAATTVRAYGTTDTVQLTLNGVAVGGPKPPASDHIYTWPISLRPGANTVTITGTRDGRTYTDTATWTLTSA</sequence>
<dbReference type="GO" id="GO:0005975">
    <property type="term" value="P:carbohydrate metabolic process"/>
    <property type="evidence" value="ECO:0007669"/>
    <property type="project" value="InterPro"/>
</dbReference>
<dbReference type="PRINTS" id="PR00132">
    <property type="entry name" value="GLHYDRLASE2"/>
</dbReference>
<organism evidence="8 9">
    <name type="scientific">Lentzea waywayandensis</name>
    <dbReference type="NCBI Taxonomy" id="84724"/>
    <lineage>
        <taxon>Bacteria</taxon>
        <taxon>Bacillati</taxon>
        <taxon>Actinomycetota</taxon>
        <taxon>Actinomycetes</taxon>
        <taxon>Pseudonocardiales</taxon>
        <taxon>Pseudonocardiaceae</taxon>
        <taxon>Lentzea</taxon>
    </lineage>
</organism>
<keyword evidence="3" id="KW-0326">Glycosidase</keyword>
<feature type="chain" id="PRO_5011768304" evidence="4">
    <location>
        <begin position="27"/>
        <end position="695"/>
    </location>
</feature>
<evidence type="ECO:0000259" key="6">
    <source>
        <dbReference type="Pfam" id="PF02836"/>
    </source>
</evidence>
<dbReference type="InterPro" id="IPR006103">
    <property type="entry name" value="Glyco_hydro_2_cat"/>
</dbReference>
<evidence type="ECO:0000256" key="1">
    <source>
        <dbReference type="ARBA" id="ARBA00007401"/>
    </source>
</evidence>
<dbReference type="Pfam" id="PF02837">
    <property type="entry name" value="Glyco_hydro_2_N"/>
    <property type="match status" value="1"/>
</dbReference>
<feature type="domain" description="Glycoside hydrolase family 2 catalytic" evidence="6">
    <location>
        <begin position="318"/>
        <end position="608"/>
    </location>
</feature>
<dbReference type="InterPro" id="IPR013783">
    <property type="entry name" value="Ig-like_fold"/>
</dbReference>
<dbReference type="InterPro" id="IPR036156">
    <property type="entry name" value="Beta-gal/glucu_dom_sf"/>
</dbReference>
<dbReference type="InterPro" id="IPR017853">
    <property type="entry name" value="GH"/>
</dbReference>
<accession>A0A1I6F477</accession>
<proteinExistence type="inferred from homology"/>
<name>A0A1I6F477_9PSEU</name>
<dbReference type="SUPFAM" id="SSF51445">
    <property type="entry name" value="(Trans)glycosidases"/>
    <property type="match status" value="1"/>
</dbReference>
<dbReference type="Pfam" id="PF00703">
    <property type="entry name" value="Glyco_hydro_2"/>
    <property type="match status" value="1"/>
</dbReference>
<dbReference type="STRING" id="84724.SAMN04488564_10844"/>
<protein>
    <submittedName>
        <fullName evidence="8">Beta-galactosidase</fullName>
    </submittedName>
</protein>
<dbReference type="SUPFAM" id="SSF49785">
    <property type="entry name" value="Galactose-binding domain-like"/>
    <property type="match status" value="1"/>
</dbReference>